<dbReference type="AlphaFoldDB" id="A0A643BLS6"/>
<organism evidence="1 2">
    <name type="scientific">Balaenoptera physalus</name>
    <name type="common">Fin whale</name>
    <name type="synonym">Balaena physalus</name>
    <dbReference type="NCBI Taxonomy" id="9770"/>
    <lineage>
        <taxon>Eukaryota</taxon>
        <taxon>Metazoa</taxon>
        <taxon>Chordata</taxon>
        <taxon>Craniata</taxon>
        <taxon>Vertebrata</taxon>
        <taxon>Euteleostomi</taxon>
        <taxon>Mammalia</taxon>
        <taxon>Eutheria</taxon>
        <taxon>Laurasiatheria</taxon>
        <taxon>Artiodactyla</taxon>
        <taxon>Whippomorpha</taxon>
        <taxon>Cetacea</taxon>
        <taxon>Mysticeti</taxon>
        <taxon>Balaenopteridae</taxon>
        <taxon>Balaenoptera</taxon>
    </lineage>
</organism>
<protein>
    <recommendedName>
        <fullName evidence="3">Peptidase A2 domain-containing protein</fullName>
    </recommendedName>
</protein>
<evidence type="ECO:0000313" key="2">
    <source>
        <dbReference type="Proteomes" id="UP000437017"/>
    </source>
</evidence>
<proteinExistence type="predicted"/>
<gene>
    <name evidence="1" type="ORF">E2I00_001431</name>
</gene>
<evidence type="ECO:0000313" key="1">
    <source>
        <dbReference type="EMBL" id="KAB0388668.1"/>
    </source>
</evidence>
<comment type="caution">
    <text evidence="1">The sequence shown here is derived from an EMBL/GenBank/DDBJ whole genome shotgun (WGS) entry which is preliminary data.</text>
</comment>
<dbReference type="Gene3D" id="2.40.70.10">
    <property type="entry name" value="Acid Proteases"/>
    <property type="match status" value="1"/>
</dbReference>
<dbReference type="EMBL" id="SGJD01013471">
    <property type="protein sequence ID" value="KAB0388668.1"/>
    <property type="molecule type" value="Genomic_DNA"/>
</dbReference>
<dbReference type="Proteomes" id="UP000437017">
    <property type="component" value="Unassembled WGS sequence"/>
</dbReference>
<accession>A0A643BLS6</accession>
<evidence type="ECO:0008006" key="3">
    <source>
        <dbReference type="Google" id="ProtNLM"/>
    </source>
</evidence>
<reference evidence="1 2" key="1">
    <citation type="journal article" date="2019" name="PLoS ONE">
        <title>Genomic analyses reveal an absence of contemporary introgressive admixture between fin whales and blue whales, despite known hybrids.</title>
        <authorList>
            <person name="Westbury M.V."/>
            <person name="Petersen B."/>
            <person name="Lorenzen E.D."/>
        </authorList>
    </citation>
    <scope>NUCLEOTIDE SEQUENCE [LARGE SCALE GENOMIC DNA]</scope>
    <source>
        <strain evidence="1">FinWhale-01</strain>
    </source>
</reference>
<dbReference type="InterPro" id="IPR021109">
    <property type="entry name" value="Peptidase_aspartic_dom_sf"/>
</dbReference>
<dbReference type="CDD" id="cd00303">
    <property type="entry name" value="retropepsin_like"/>
    <property type="match status" value="1"/>
</dbReference>
<dbReference type="OrthoDB" id="9445845at2759"/>
<name>A0A643BLS6_BALPH</name>
<sequence>MVDSGSYRNSIDHSVVLREKLPIRNNIFPLMLETVDGRPLINGPITKETPPVEVKIGNHVEELQFDIIHAPRN</sequence>
<keyword evidence="2" id="KW-1185">Reference proteome</keyword>